<sequence length="116" mass="13298">MYRLLLLTKQDIYVIISLERNKRRDSKRPLTPTTPPNASSSADHLDDKFTFIIESALCEMLRFVDVFGVLQQTRTQSFKTALPTFPTALSGLYFTSSARNSARVDIDQRQRETIII</sequence>
<proteinExistence type="predicted"/>
<keyword evidence="3" id="KW-1185">Reference proteome</keyword>
<feature type="region of interest" description="Disordered" evidence="1">
    <location>
        <begin position="23"/>
        <end position="43"/>
    </location>
</feature>
<accession>A0A4C1UWI9</accession>
<evidence type="ECO:0000256" key="1">
    <source>
        <dbReference type="SAM" id="MobiDB-lite"/>
    </source>
</evidence>
<gene>
    <name evidence="2" type="ORF">EVAR_91604_1</name>
</gene>
<name>A0A4C1UWI9_EUMVA</name>
<comment type="caution">
    <text evidence="2">The sequence shown here is derived from an EMBL/GenBank/DDBJ whole genome shotgun (WGS) entry which is preliminary data.</text>
</comment>
<evidence type="ECO:0000313" key="3">
    <source>
        <dbReference type="Proteomes" id="UP000299102"/>
    </source>
</evidence>
<evidence type="ECO:0000313" key="2">
    <source>
        <dbReference type="EMBL" id="GBP30863.1"/>
    </source>
</evidence>
<dbReference type="AlphaFoldDB" id="A0A4C1UWI9"/>
<organism evidence="2 3">
    <name type="scientific">Eumeta variegata</name>
    <name type="common">Bagworm moth</name>
    <name type="synonym">Eumeta japonica</name>
    <dbReference type="NCBI Taxonomy" id="151549"/>
    <lineage>
        <taxon>Eukaryota</taxon>
        <taxon>Metazoa</taxon>
        <taxon>Ecdysozoa</taxon>
        <taxon>Arthropoda</taxon>
        <taxon>Hexapoda</taxon>
        <taxon>Insecta</taxon>
        <taxon>Pterygota</taxon>
        <taxon>Neoptera</taxon>
        <taxon>Endopterygota</taxon>
        <taxon>Lepidoptera</taxon>
        <taxon>Glossata</taxon>
        <taxon>Ditrysia</taxon>
        <taxon>Tineoidea</taxon>
        <taxon>Psychidae</taxon>
        <taxon>Oiketicinae</taxon>
        <taxon>Eumeta</taxon>
    </lineage>
</organism>
<dbReference type="EMBL" id="BGZK01000238">
    <property type="protein sequence ID" value="GBP30863.1"/>
    <property type="molecule type" value="Genomic_DNA"/>
</dbReference>
<dbReference type="Proteomes" id="UP000299102">
    <property type="component" value="Unassembled WGS sequence"/>
</dbReference>
<reference evidence="2 3" key="1">
    <citation type="journal article" date="2019" name="Commun. Biol.">
        <title>The bagworm genome reveals a unique fibroin gene that provides high tensile strength.</title>
        <authorList>
            <person name="Kono N."/>
            <person name="Nakamura H."/>
            <person name="Ohtoshi R."/>
            <person name="Tomita M."/>
            <person name="Numata K."/>
            <person name="Arakawa K."/>
        </authorList>
    </citation>
    <scope>NUCLEOTIDE SEQUENCE [LARGE SCALE GENOMIC DNA]</scope>
</reference>
<protein>
    <submittedName>
        <fullName evidence="2">Uncharacterized protein</fullName>
    </submittedName>
</protein>